<reference evidence="9" key="1">
    <citation type="submission" date="2023-10" db="EMBL/GenBank/DDBJ databases">
        <authorList>
            <person name="Chen Y."/>
            <person name="Shah S."/>
            <person name="Dougan E. K."/>
            <person name="Thang M."/>
            <person name="Chan C."/>
        </authorList>
    </citation>
    <scope>NUCLEOTIDE SEQUENCE [LARGE SCALE GENOMIC DNA]</scope>
</reference>
<evidence type="ECO:0000313" key="9">
    <source>
        <dbReference type="EMBL" id="CAK0879071.1"/>
    </source>
</evidence>
<keyword evidence="3" id="KW-0645">Protease</keyword>
<evidence type="ECO:0000259" key="8">
    <source>
        <dbReference type="Pfam" id="PF21403"/>
    </source>
</evidence>
<dbReference type="Gene3D" id="3.90.70.80">
    <property type="match status" value="1"/>
</dbReference>
<keyword evidence="5" id="KW-0378">Hydrolase</keyword>
<evidence type="ECO:0000256" key="4">
    <source>
        <dbReference type="ARBA" id="ARBA00022786"/>
    </source>
</evidence>
<gene>
    <name evidence="9" type="ORF">PCOR1329_LOCUS62605</name>
</gene>
<dbReference type="EMBL" id="CAUYUJ010017915">
    <property type="protein sequence ID" value="CAK0879071.1"/>
    <property type="molecule type" value="Genomic_DNA"/>
</dbReference>
<comment type="caution">
    <text evidence="9">The sequence shown here is derived from an EMBL/GenBank/DDBJ whole genome shotgun (WGS) entry which is preliminary data.</text>
</comment>
<dbReference type="InterPro" id="IPR048857">
    <property type="entry name" value="OTU1_Ubl"/>
</dbReference>
<evidence type="ECO:0000256" key="5">
    <source>
        <dbReference type="ARBA" id="ARBA00022801"/>
    </source>
</evidence>
<evidence type="ECO:0000313" key="10">
    <source>
        <dbReference type="Proteomes" id="UP001189429"/>
    </source>
</evidence>
<evidence type="ECO:0000256" key="1">
    <source>
        <dbReference type="ARBA" id="ARBA00000707"/>
    </source>
</evidence>
<proteinExistence type="predicted"/>
<keyword evidence="10" id="KW-1185">Reference proteome</keyword>
<evidence type="ECO:0000256" key="7">
    <source>
        <dbReference type="SAM" id="MobiDB-lite"/>
    </source>
</evidence>
<feature type="domain" description="OTU1 Ubl" evidence="8">
    <location>
        <begin position="10"/>
        <end position="60"/>
    </location>
</feature>
<evidence type="ECO:0000256" key="6">
    <source>
        <dbReference type="ARBA" id="ARBA00022807"/>
    </source>
</evidence>
<dbReference type="Pfam" id="PF21403">
    <property type="entry name" value="OTU1_UBXL"/>
    <property type="match status" value="1"/>
</dbReference>
<evidence type="ECO:0000256" key="2">
    <source>
        <dbReference type="ARBA" id="ARBA00012759"/>
    </source>
</evidence>
<name>A0ABN9VZF9_9DINO</name>
<keyword evidence="4" id="KW-0833">Ubl conjugation pathway</keyword>
<accession>A0ABN9VZF9</accession>
<feature type="region of interest" description="Disordered" evidence="7">
    <location>
        <begin position="1"/>
        <end position="20"/>
    </location>
</feature>
<dbReference type="Gene3D" id="3.10.20.90">
    <property type="entry name" value="Phosphatidylinositol 3-kinase Catalytic Subunit, Chain A, domain 1"/>
    <property type="match status" value="1"/>
</dbReference>
<keyword evidence="6" id="KW-0788">Thiol protease</keyword>
<sequence>MLAPGPGSAMDLRLRGPKGQSTLRGVDASVQLRGFLDERPRPGVSAACLQLLAGFPPRPLELPGDLAAPLSSLGLRSGDTLIAREVEPAGATGVLVRRVVDSNNSCLFEATGYVIHRSRGHAKDSTARPRRGADRGRWRALLRGRLPREAERGVRGVAAEG</sequence>
<comment type="catalytic activity">
    <reaction evidence="1">
        <text>Thiol-dependent hydrolysis of ester, thioester, amide, peptide and isopeptide bonds formed by the C-terminal Gly of ubiquitin (a 76-residue protein attached to proteins as an intracellular targeting signal).</text>
        <dbReference type="EC" id="3.4.19.12"/>
    </reaction>
</comment>
<dbReference type="EC" id="3.4.19.12" evidence="2"/>
<evidence type="ECO:0000256" key="3">
    <source>
        <dbReference type="ARBA" id="ARBA00022670"/>
    </source>
</evidence>
<dbReference type="Proteomes" id="UP001189429">
    <property type="component" value="Unassembled WGS sequence"/>
</dbReference>
<organism evidence="9 10">
    <name type="scientific">Prorocentrum cordatum</name>
    <dbReference type="NCBI Taxonomy" id="2364126"/>
    <lineage>
        <taxon>Eukaryota</taxon>
        <taxon>Sar</taxon>
        <taxon>Alveolata</taxon>
        <taxon>Dinophyceae</taxon>
        <taxon>Prorocentrales</taxon>
        <taxon>Prorocentraceae</taxon>
        <taxon>Prorocentrum</taxon>
    </lineage>
</organism>
<protein>
    <recommendedName>
        <fullName evidence="2">ubiquitinyl hydrolase 1</fullName>
        <ecNumber evidence="2">3.4.19.12</ecNumber>
    </recommendedName>
</protein>